<evidence type="ECO:0000313" key="4">
    <source>
        <dbReference type="EMBL" id="KJP86077.1"/>
    </source>
</evidence>
<feature type="compositionally biased region" description="Low complexity" evidence="1">
    <location>
        <begin position="521"/>
        <end position="535"/>
    </location>
</feature>
<feature type="region of interest" description="Disordered" evidence="1">
    <location>
        <begin position="230"/>
        <end position="594"/>
    </location>
</feature>
<feature type="region of interest" description="Disordered" evidence="1">
    <location>
        <begin position="736"/>
        <end position="785"/>
    </location>
</feature>
<dbReference type="Pfam" id="PF12879">
    <property type="entry name" value="SICA_C"/>
    <property type="match status" value="1"/>
</dbReference>
<feature type="compositionally biased region" description="Low complexity" evidence="1">
    <location>
        <begin position="498"/>
        <end position="508"/>
    </location>
</feature>
<dbReference type="InterPro" id="IPR024288">
    <property type="entry name" value="SICA_C"/>
</dbReference>
<dbReference type="AlphaFoldDB" id="A0A0D9QH23"/>
<evidence type="ECO:0000313" key="5">
    <source>
        <dbReference type="Proteomes" id="UP000054561"/>
    </source>
</evidence>
<feature type="compositionally biased region" description="Gly residues" evidence="1">
    <location>
        <begin position="509"/>
        <end position="520"/>
    </location>
</feature>
<feature type="compositionally biased region" description="Low complexity" evidence="1">
    <location>
        <begin position="372"/>
        <end position="391"/>
    </location>
</feature>
<name>A0A0D9QH23_PLAFR</name>
<keyword evidence="2" id="KW-0812">Transmembrane</keyword>
<evidence type="ECO:0000259" key="3">
    <source>
        <dbReference type="Pfam" id="PF12879"/>
    </source>
</evidence>
<feature type="domain" description="Schizont-infected cell agglutination C-terminal" evidence="3">
    <location>
        <begin position="631"/>
        <end position="732"/>
    </location>
</feature>
<feature type="compositionally biased region" description="Low complexity" evidence="1">
    <location>
        <begin position="350"/>
        <end position="365"/>
    </location>
</feature>
<feature type="compositionally biased region" description="Basic and acidic residues" evidence="1">
    <location>
        <begin position="287"/>
        <end position="315"/>
    </location>
</feature>
<proteinExistence type="predicted"/>
<dbReference type="GeneID" id="24269582"/>
<accession>A0A0D9QH23</accession>
<feature type="compositionally biased region" description="Pro residues" evidence="1">
    <location>
        <begin position="338"/>
        <end position="349"/>
    </location>
</feature>
<protein>
    <recommendedName>
        <fullName evidence="3">Schizont-infected cell agglutination C-terminal domain-containing protein</fullName>
    </recommendedName>
</protein>
<evidence type="ECO:0000256" key="2">
    <source>
        <dbReference type="SAM" id="Phobius"/>
    </source>
</evidence>
<keyword evidence="2" id="KW-1133">Transmembrane helix</keyword>
<dbReference type="EMBL" id="KQ001702">
    <property type="protein sequence ID" value="KJP86077.1"/>
    <property type="molecule type" value="Genomic_DNA"/>
</dbReference>
<feature type="compositionally biased region" description="Basic and acidic residues" evidence="1">
    <location>
        <begin position="437"/>
        <end position="457"/>
    </location>
</feature>
<feature type="compositionally biased region" description="Low complexity" evidence="1">
    <location>
        <begin position="542"/>
        <end position="557"/>
    </location>
</feature>
<sequence>MENVLKDFVNYMDNIESHIDAYATSCGDAGWWRRGDTHKGTKTKGHTVGDVMKCRLMVGALYFVTDWSNQLQKDNDPSENDTAMKAIMRCMVADVFAYILANINCGHMWLGPDQAWYIMKGMGGPGGFVNPISSGKCALDAYKDTRVGTADLQGAVKNWLQQSKRIRNRMEAIEKNPHCNIGWEKYKKDMGEQGEAEDSSSIFQEHHMQELVKKQVQELFTKIRNTVQKKVHRERNTTGGYRELRDSDVDSEDEEDPQRTTVPTAEPPNATAGGTKTIVPAAAGEQEDSKKDKSNEDNKGQPEAEEPKDTTKAEGKTTTPSTPDTVPVARSDGSVEEPPQPPPALPPAQPTSGAATGAAGQAAAPQSPPAAAPAAGDSSGKDQSSGGTSTDQVADNKGKCTKGPQVFKETNTGMGISGATSSIVLSFAPTSENDDDCDKRSKDSSEGTEAGENKDTTDQNQTAQAPAAAAPKAEPTQEAAHQPAPGLGHTGASGSNGSPGDTGPSGAAGPTGQGSTGTGSAGNTNPGSTGDQPPGSSGPGSTGTSTTGATSGEGSKGNFELDIALPTGRGNVGGSYGTGPTPGPKGNPPQTVQHDGPFFPDLTADVLTATTPILFFLASVIVALLGYSLWKYFAHLGQKRRRTYRTVRDVPSPPLDEDILDHLQRGDLPPPAYGYTMVTQPASIPGRKRPPRVHKRTIIELHLQVLHECEATNWENVKDDYLHILVEEFMAGNTTCTSSSDVCTPDDGFATQDSTTNADSRTRDTPTYSDEPDACPRNEEDPDPWSCMETIQLDAEQRRAHSNPEHATSDCIHWINWIDRNTHLLQACMTQPWFLQLKADWQQYLREHIAANAASGVNTTAATLESKKHAWKEWVAKQHRQMRMYKEEWFQHLLNNVEQETESQNGQAPIVEHNLEVEKVMGTEHMLRVRNSPGSQPLHEQYYNKNKLSSKLWMLLLASVIEECEVECRLHETELYVDDLLEQL</sequence>
<keyword evidence="2" id="KW-0472">Membrane</keyword>
<organism evidence="4 5">
    <name type="scientific">Plasmodium fragile</name>
    <dbReference type="NCBI Taxonomy" id="5857"/>
    <lineage>
        <taxon>Eukaryota</taxon>
        <taxon>Sar</taxon>
        <taxon>Alveolata</taxon>
        <taxon>Apicomplexa</taxon>
        <taxon>Aconoidasida</taxon>
        <taxon>Haemosporida</taxon>
        <taxon>Plasmodiidae</taxon>
        <taxon>Plasmodium</taxon>
        <taxon>Plasmodium (Plasmodium)</taxon>
    </lineage>
</organism>
<feature type="compositionally biased region" description="Polar residues" evidence="1">
    <location>
        <begin position="408"/>
        <end position="431"/>
    </location>
</feature>
<dbReference type="RefSeq" id="XP_012337301.1">
    <property type="nucleotide sequence ID" value="XM_012481878.1"/>
</dbReference>
<reference evidence="4 5" key="1">
    <citation type="submission" date="2014-03" db="EMBL/GenBank/DDBJ databases">
        <title>The Genome Sequence of Plasmodium fragile nilgiri.</title>
        <authorList>
            <consortium name="The Broad Institute Genomics Platform"/>
            <consortium name="The Broad Institute Genome Sequencing Center for Infectious Disease"/>
            <person name="Neafsey D."/>
            <person name="Duraisingh M."/>
            <person name="Young S.K."/>
            <person name="Zeng Q."/>
            <person name="Gargeya S."/>
            <person name="Abouelleil A."/>
            <person name="Alvarado L."/>
            <person name="Chapman S.B."/>
            <person name="Gainer-Dewar J."/>
            <person name="Goldberg J."/>
            <person name="Griggs A."/>
            <person name="Gujja S."/>
            <person name="Hansen M."/>
            <person name="Howarth C."/>
            <person name="Imamovic A."/>
            <person name="Larimer J."/>
            <person name="Pearson M."/>
            <person name="Poon T.W."/>
            <person name="Priest M."/>
            <person name="Roberts A."/>
            <person name="Saif S."/>
            <person name="Shea T."/>
            <person name="Sykes S."/>
            <person name="Wortman J."/>
            <person name="Nusbaum C."/>
            <person name="Birren B."/>
        </authorList>
    </citation>
    <scope>NUCLEOTIDE SEQUENCE [LARGE SCALE GENOMIC DNA]</scope>
    <source>
        <strain evidence="5">nilgiri</strain>
    </source>
</reference>
<feature type="compositionally biased region" description="Low complexity" evidence="1">
    <location>
        <begin position="317"/>
        <end position="328"/>
    </location>
</feature>
<dbReference type="VEuPathDB" id="PlasmoDB:AK88_04268"/>
<dbReference type="Proteomes" id="UP000054561">
    <property type="component" value="Unassembled WGS sequence"/>
</dbReference>
<feature type="transmembrane region" description="Helical" evidence="2">
    <location>
        <begin position="613"/>
        <end position="633"/>
    </location>
</feature>
<keyword evidence="5" id="KW-1185">Reference proteome</keyword>
<evidence type="ECO:0000256" key="1">
    <source>
        <dbReference type="SAM" id="MobiDB-lite"/>
    </source>
</evidence>
<feature type="compositionally biased region" description="Low complexity" evidence="1">
    <location>
        <begin position="458"/>
        <end position="480"/>
    </location>
</feature>
<gene>
    <name evidence="4" type="ORF">AK88_04268</name>
</gene>